<dbReference type="KEGG" id="saqi:AXG55_03135"/>
<evidence type="ECO:0000313" key="11">
    <source>
        <dbReference type="Proteomes" id="UP000184731"/>
    </source>
</evidence>
<feature type="transmembrane region" description="Helical" evidence="8">
    <location>
        <begin position="245"/>
        <end position="264"/>
    </location>
</feature>
<feature type="transmembrane region" description="Helical" evidence="8">
    <location>
        <begin position="160"/>
        <end position="182"/>
    </location>
</feature>
<dbReference type="GO" id="GO:0005886">
    <property type="term" value="C:plasma membrane"/>
    <property type="evidence" value="ECO:0007669"/>
    <property type="project" value="UniProtKB-SubCell"/>
</dbReference>
<evidence type="ECO:0000256" key="3">
    <source>
        <dbReference type="ARBA" id="ARBA00022448"/>
    </source>
</evidence>
<evidence type="ECO:0000256" key="4">
    <source>
        <dbReference type="ARBA" id="ARBA00022475"/>
    </source>
</evidence>
<dbReference type="Proteomes" id="UP000184731">
    <property type="component" value="Chromosome"/>
</dbReference>
<dbReference type="STRING" id="1915309.AXG55_03135"/>
<evidence type="ECO:0000256" key="1">
    <source>
        <dbReference type="ARBA" id="ARBA00004651"/>
    </source>
</evidence>
<dbReference type="EMBL" id="CP017834">
    <property type="protein sequence ID" value="APJ02961.1"/>
    <property type="molecule type" value="Genomic_DNA"/>
</dbReference>
<evidence type="ECO:0000256" key="8">
    <source>
        <dbReference type="SAM" id="Phobius"/>
    </source>
</evidence>
<sequence length="391" mass="43254">MIKNHKVIFSIVLFLVPVSQTSIDIYSPSLPNIVKGLATTEAYVQLTISLFLLSLGIGQYFYGALSDSIGRKKSLFLGMLLFAISSLICYFAPNIYILIIARFFQGLGAASIAVLSKVISVDLYEGVALMKASSWVGLIWGVAPIIAPVIGGYIDHYGGWRLTFFALSVYGVIGCLFIFLFMTETNHQYKKFNLKSIIKESIEVSKNKDFMGSTIIIATTNLGLFVFTLMAPFLLQNILGESQIFYGYMALIIGIIYIMGAFCSQYAIKHFEGEKIIHLFSTLLLMVGIIMVIIALFFPKSIFILMITSSAFAFASGFLYPFLVGRMFAPFQNMAGIVSATYGIISYAFSGVITILLSTFVITSLIQIAYAYALVGIITYIAMKLMFRYPK</sequence>
<feature type="transmembrane region" description="Helical" evidence="8">
    <location>
        <begin position="368"/>
        <end position="387"/>
    </location>
</feature>
<keyword evidence="6 8" id="KW-1133">Transmembrane helix</keyword>
<feature type="transmembrane region" description="Helical" evidence="8">
    <location>
        <begin position="44"/>
        <end position="62"/>
    </location>
</feature>
<dbReference type="GO" id="GO:1990961">
    <property type="term" value="P:xenobiotic detoxification by transmembrane export across the plasma membrane"/>
    <property type="evidence" value="ECO:0007669"/>
    <property type="project" value="InterPro"/>
</dbReference>
<keyword evidence="4" id="KW-1003">Cell membrane</keyword>
<dbReference type="Gene3D" id="1.20.1720.10">
    <property type="entry name" value="Multidrug resistance protein D"/>
    <property type="match status" value="1"/>
</dbReference>
<dbReference type="InterPro" id="IPR004812">
    <property type="entry name" value="Efflux_drug-R_Bcr/CmlA"/>
</dbReference>
<dbReference type="NCBIfam" id="TIGR00710">
    <property type="entry name" value="efflux_Bcr_CflA"/>
    <property type="match status" value="1"/>
</dbReference>
<dbReference type="InterPro" id="IPR011701">
    <property type="entry name" value="MFS"/>
</dbReference>
<evidence type="ECO:0000256" key="2">
    <source>
        <dbReference type="ARBA" id="ARBA00006236"/>
    </source>
</evidence>
<dbReference type="PROSITE" id="PS50850">
    <property type="entry name" value="MFS"/>
    <property type="match status" value="1"/>
</dbReference>
<evidence type="ECO:0000256" key="5">
    <source>
        <dbReference type="ARBA" id="ARBA00022692"/>
    </source>
</evidence>
<evidence type="ECO:0000256" key="7">
    <source>
        <dbReference type="ARBA" id="ARBA00023136"/>
    </source>
</evidence>
<organism evidence="10 11">
    <name type="scientific">Silvanigrella aquatica</name>
    <dbReference type="NCBI Taxonomy" id="1915309"/>
    <lineage>
        <taxon>Bacteria</taxon>
        <taxon>Pseudomonadati</taxon>
        <taxon>Bdellovibrionota</taxon>
        <taxon>Oligoflexia</taxon>
        <taxon>Silvanigrellales</taxon>
        <taxon>Silvanigrellaceae</taxon>
        <taxon>Silvanigrella</taxon>
    </lineage>
</organism>
<keyword evidence="11" id="KW-1185">Reference proteome</keyword>
<feature type="transmembrane region" description="Helical" evidence="8">
    <location>
        <begin position="99"/>
        <end position="120"/>
    </location>
</feature>
<keyword evidence="7 8" id="KW-0472">Membrane</keyword>
<comment type="subcellular location">
    <subcellularLocation>
        <location evidence="1">Cell membrane</location>
        <topology evidence="1">Multi-pass membrane protein</topology>
    </subcellularLocation>
</comment>
<evidence type="ECO:0000313" key="10">
    <source>
        <dbReference type="EMBL" id="APJ02961.1"/>
    </source>
</evidence>
<feature type="transmembrane region" description="Helical" evidence="8">
    <location>
        <begin position="215"/>
        <end position="239"/>
    </location>
</feature>
<evidence type="ECO:0000259" key="9">
    <source>
        <dbReference type="PROSITE" id="PS50850"/>
    </source>
</evidence>
<dbReference type="InterPro" id="IPR036259">
    <property type="entry name" value="MFS_trans_sf"/>
</dbReference>
<feature type="transmembrane region" description="Helical" evidence="8">
    <location>
        <begin position="74"/>
        <end position="93"/>
    </location>
</feature>
<dbReference type="PANTHER" id="PTHR23501">
    <property type="entry name" value="MAJOR FACILITATOR SUPERFAMILY"/>
    <property type="match status" value="1"/>
</dbReference>
<comment type="similarity">
    <text evidence="2">Belongs to the major facilitator superfamily. Bcr/CmlA family.</text>
</comment>
<dbReference type="AlphaFoldDB" id="A0A1L4CYC6"/>
<feature type="domain" description="Major facilitator superfamily (MFS) profile" evidence="9">
    <location>
        <begin position="5"/>
        <end position="391"/>
    </location>
</feature>
<reference evidence="10 11" key="1">
    <citation type="submission" date="2016-10" db="EMBL/GenBank/DDBJ databases">
        <title>Silvanigrella aquatica sp. nov., isolated from a freshwater lake located in the Black Forest, Germany, description of Silvanigrellaceae fam. nov., Silvanigrellales ord. nov., reclassification of the order Bdellovibrionales in the class Oligoflexia, reclassification of the families Bacteriovoracaceae and Halobacteriovoraceae in the new order Bacteriovoracales ord. nov., and reclassification of the family Pseudobacteriovoracaceae in the order Oligoflexiales.</title>
        <authorList>
            <person name="Hahn M.W."/>
            <person name="Schmidt J."/>
            <person name="Koll U."/>
            <person name="Rohde M."/>
            <person name="Verbag S."/>
            <person name="Pitt A."/>
            <person name="Nakai R."/>
            <person name="Naganuma T."/>
            <person name="Lang E."/>
        </authorList>
    </citation>
    <scope>NUCLEOTIDE SEQUENCE [LARGE SCALE GENOMIC DNA]</scope>
    <source>
        <strain evidence="10 11">MWH-Nonnen-W8red</strain>
    </source>
</reference>
<feature type="transmembrane region" description="Helical" evidence="8">
    <location>
        <begin position="132"/>
        <end position="154"/>
    </location>
</feature>
<dbReference type="InterPro" id="IPR020846">
    <property type="entry name" value="MFS_dom"/>
</dbReference>
<evidence type="ECO:0000256" key="6">
    <source>
        <dbReference type="ARBA" id="ARBA00022989"/>
    </source>
</evidence>
<keyword evidence="3" id="KW-0813">Transport</keyword>
<dbReference type="GO" id="GO:0042910">
    <property type="term" value="F:xenobiotic transmembrane transporter activity"/>
    <property type="evidence" value="ECO:0007669"/>
    <property type="project" value="InterPro"/>
</dbReference>
<name>A0A1L4CYC6_9BACT</name>
<dbReference type="RefSeq" id="WP_233231332.1">
    <property type="nucleotide sequence ID" value="NZ_CP017834.1"/>
</dbReference>
<dbReference type="CDD" id="cd17320">
    <property type="entry name" value="MFS_MdfA_MDR_like"/>
    <property type="match status" value="1"/>
</dbReference>
<feature type="transmembrane region" description="Helical" evidence="8">
    <location>
        <begin position="303"/>
        <end position="323"/>
    </location>
</feature>
<dbReference type="PANTHER" id="PTHR23501:SF191">
    <property type="entry name" value="VACUOLAR BASIC AMINO ACID TRANSPORTER 4"/>
    <property type="match status" value="1"/>
</dbReference>
<keyword evidence="5 8" id="KW-0812">Transmembrane</keyword>
<proteinExistence type="inferred from homology"/>
<accession>A0A1L4CYC6</accession>
<dbReference type="Pfam" id="PF07690">
    <property type="entry name" value="MFS_1"/>
    <property type="match status" value="1"/>
</dbReference>
<feature type="transmembrane region" description="Helical" evidence="8">
    <location>
        <begin position="335"/>
        <end position="362"/>
    </location>
</feature>
<dbReference type="SUPFAM" id="SSF103473">
    <property type="entry name" value="MFS general substrate transporter"/>
    <property type="match status" value="1"/>
</dbReference>
<protein>
    <recommendedName>
        <fullName evidence="9">Major facilitator superfamily (MFS) profile domain-containing protein</fullName>
    </recommendedName>
</protein>
<gene>
    <name evidence="10" type="ORF">AXG55_03135</name>
</gene>
<feature type="transmembrane region" description="Helical" evidence="8">
    <location>
        <begin position="276"/>
        <end position="297"/>
    </location>
</feature>